<sequence length="185" mass="19895">MSLHSRRRTVLEALASGSATLLAGCLGGGSSGTTSTGTPTPTQESTTTEVGTETTTIETHTCDEQGVVPDVEVRNKRDEPVTVTLTVEDRTTKDVLFESAYDVPANEWTTEEDDSVFSSLDPETDHEIWATATVGDQSDTEDVSVVAQTPLIRGIAVAVTSDEVTVFDYHADPGPRVNWDCYPRD</sequence>
<dbReference type="OrthoDB" id="293169at2157"/>
<feature type="region of interest" description="Disordered" evidence="1">
    <location>
        <begin position="30"/>
        <end position="50"/>
    </location>
</feature>
<proteinExistence type="predicted"/>
<protein>
    <submittedName>
        <fullName evidence="2">Uncharacterized protein</fullName>
    </submittedName>
</protein>
<dbReference type="Proteomes" id="UP000053157">
    <property type="component" value="Unassembled WGS sequence"/>
</dbReference>
<dbReference type="RefSeq" id="WP_058571015.1">
    <property type="nucleotide sequence ID" value="NZ_LOPV01000048.1"/>
</dbReference>
<dbReference type="PROSITE" id="PS51257">
    <property type="entry name" value="PROKAR_LIPOPROTEIN"/>
    <property type="match status" value="1"/>
</dbReference>
<accession>A0A0W1SVH0</accession>
<gene>
    <name evidence="2" type="ORF">AUR66_07895</name>
</gene>
<dbReference type="AlphaFoldDB" id="A0A0W1SVH0"/>
<dbReference type="EMBL" id="LOPV01000048">
    <property type="protein sequence ID" value="KTG30425.1"/>
    <property type="molecule type" value="Genomic_DNA"/>
</dbReference>
<reference evidence="2 3" key="1">
    <citation type="submission" date="2015-12" db="EMBL/GenBank/DDBJ databases">
        <title>Haloferax profundi sp. nov. isolated from the Discovery deep brine-seawater interface in the Red Sea.</title>
        <authorList>
            <person name="Zhang G."/>
            <person name="Stingl U."/>
            <person name="Rashid M."/>
        </authorList>
    </citation>
    <scope>NUCLEOTIDE SEQUENCE [LARGE SCALE GENOMIC DNA]</scope>
    <source>
        <strain evidence="2 3">SB29</strain>
    </source>
</reference>
<evidence type="ECO:0000313" key="2">
    <source>
        <dbReference type="EMBL" id="KTG30425.1"/>
    </source>
</evidence>
<evidence type="ECO:0000256" key="1">
    <source>
        <dbReference type="SAM" id="MobiDB-lite"/>
    </source>
</evidence>
<organism evidence="2 3">
    <name type="scientific">Haloferax profundi</name>
    <dbReference type="NCBI Taxonomy" id="1544718"/>
    <lineage>
        <taxon>Archaea</taxon>
        <taxon>Methanobacteriati</taxon>
        <taxon>Methanobacteriota</taxon>
        <taxon>Stenosarchaea group</taxon>
        <taxon>Halobacteria</taxon>
        <taxon>Halobacteriales</taxon>
        <taxon>Haloferacaceae</taxon>
        <taxon>Haloferax</taxon>
    </lineage>
</organism>
<keyword evidence="3" id="KW-1185">Reference proteome</keyword>
<feature type="compositionally biased region" description="Low complexity" evidence="1">
    <location>
        <begin position="32"/>
        <end position="50"/>
    </location>
</feature>
<comment type="caution">
    <text evidence="2">The sequence shown here is derived from an EMBL/GenBank/DDBJ whole genome shotgun (WGS) entry which is preliminary data.</text>
</comment>
<name>A0A0W1SVH0_9EURY</name>
<evidence type="ECO:0000313" key="3">
    <source>
        <dbReference type="Proteomes" id="UP000053157"/>
    </source>
</evidence>